<keyword evidence="3" id="KW-1185">Reference proteome</keyword>
<feature type="signal peptide" evidence="1">
    <location>
        <begin position="1"/>
        <end position="23"/>
    </location>
</feature>
<evidence type="ECO:0008006" key="4">
    <source>
        <dbReference type="Google" id="ProtNLM"/>
    </source>
</evidence>
<dbReference type="EMBL" id="MTYJ01000252">
    <property type="protein sequence ID" value="OWA52133.1"/>
    <property type="molecule type" value="Genomic_DNA"/>
</dbReference>
<keyword evidence="1" id="KW-0732">Signal</keyword>
<reference evidence="3" key="1">
    <citation type="submission" date="2017-01" db="EMBL/GenBank/DDBJ databases">
        <title>Comparative genomics of anhydrobiosis in the tardigrade Hypsibius dujardini.</title>
        <authorList>
            <person name="Yoshida Y."/>
            <person name="Koutsovoulos G."/>
            <person name="Laetsch D."/>
            <person name="Stevens L."/>
            <person name="Kumar S."/>
            <person name="Horikawa D."/>
            <person name="Ishino K."/>
            <person name="Komine S."/>
            <person name="Tomita M."/>
            <person name="Blaxter M."/>
            <person name="Arakawa K."/>
        </authorList>
    </citation>
    <scope>NUCLEOTIDE SEQUENCE [LARGE SCALE GENOMIC DNA]</scope>
    <source>
        <strain evidence="3">Z151</strain>
    </source>
</reference>
<dbReference type="PROSITE" id="PS51257">
    <property type="entry name" value="PROKAR_LIPOPROTEIN"/>
    <property type="match status" value="1"/>
</dbReference>
<organism evidence="2 3">
    <name type="scientific">Hypsibius exemplaris</name>
    <name type="common">Freshwater tardigrade</name>
    <dbReference type="NCBI Taxonomy" id="2072580"/>
    <lineage>
        <taxon>Eukaryota</taxon>
        <taxon>Metazoa</taxon>
        <taxon>Ecdysozoa</taxon>
        <taxon>Tardigrada</taxon>
        <taxon>Eutardigrada</taxon>
        <taxon>Parachela</taxon>
        <taxon>Hypsibioidea</taxon>
        <taxon>Hypsibiidae</taxon>
        <taxon>Hypsibius</taxon>
    </lineage>
</organism>
<evidence type="ECO:0000313" key="3">
    <source>
        <dbReference type="Proteomes" id="UP000192578"/>
    </source>
</evidence>
<comment type="caution">
    <text evidence="2">The sequence shown here is derived from an EMBL/GenBank/DDBJ whole genome shotgun (WGS) entry which is preliminary data.</text>
</comment>
<protein>
    <recommendedName>
        <fullName evidence="4">Secreted protein</fullName>
    </recommendedName>
</protein>
<proteinExistence type="predicted"/>
<sequence length="173" mass="19596">MVCLRFAVAVAVSFACMAAVASGLSCYQCSYTEGVPETATNQKKLRQSPLTKPESARLQMWEARTASHAPPQRFNRLPYDRVSPVPYQQRPVGCWPAHTDNCNGKLAHCNHTPTGHQSAFRRHHPRRFSSYRCTVAATTQRKWHCQEPCRRRGRRGCGQSLSELEDLRNVRNA</sequence>
<accession>A0A9X6NG61</accession>
<evidence type="ECO:0000256" key="1">
    <source>
        <dbReference type="SAM" id="SignalP"/>
    </source>
</evidence>
<feature type="chain" id="PRO_5040953068" description="Secreted protein" evidence="1">
    <location>
        <begin position="24"/>
        <end position="173"/>
    </location>
</feature>
<gene>
    <name evidence="2" type="ORF">BV898_16594</name>
</gene>
<dbReference type="Proteomes" id="UP000192578">
    <property type="component" value="Unassembled WGS sequence"/>
</dbReference>
<dbReference type="AlphaFoldDB" id="A0A9X6NG61"/>
<evidence type="ECO:0000313" key="2">
    <source>
        <dbReference type="EMBL" id="OWA52133.1"/>
    </source>
</evidence>
<name>A0A9X6NG61_HYPEX</name>